<comment type="similarity">
    <text evidence="1">Belongs to the class-IV pyridoxal-phosphate-dependent aminotransferase family.</text>
</comment>
<dbReference type="EMBL" id="FQWD01000006">
    <property type="protein sequence ID" value="SHH10857.1"/>
    <property type="molecule type" value="Genomic_DNA"/>
</dbReference>
<evidence type="ECO:0000313" key="2">
    <source>
        <dbReference type="EMBL" id="SHH10857.1"/>
    </source>
</evidence>
<dbReference type="GO" id="GO:0019752">
    <property type="term" value="P:carboxylic acid metabolic process"/>
    <property type="evidence" value="ECO:0007669"/>
    <property type="project" value="TreeGrafter"/>
</dbReference>
<organism evidence="2 3">
    <name type="scientific">Marisediminitalea aggregata</name>
    <dbReference type="NCBI Taxonomy" id="634436"/>
    <lineage>
        <taxon>Bacteria</taxon>
        <taxon>Pseudomonadati</taxon>
        <taxon>Pseudomonadota</taxon>
        <taxon>Gammaproteobacteria</taxon>
        <taxon>Alteromonadales</taxon>
        <taxon>Alteromonadaceae</taxon>
        <taxon>Marisediminitalea</taxon>
    </lineage>
</organism>
<reference evidence="3" key="1">
    <citation type="submission" date="2016-11" db="EMBL/GenBank/DDBJ databases">
        <authorList>
            <person name="Varghese N."/>
            <person name="Submissions S."/>
        </authorList>
    </citation>
    <scope>NUCLEOTIDE SEQUENCE [LARGE SCALE GENOMIC DNA]</scope>
    <source>
        <strain evidence="3">CGMCC 1.8995</strain>
    </source>
</reference>
<sequence length="242" mass="26823">MRIAMWSGPRNLSTAMMYAFGARADCAVWDEPFYAPFLHIGGRPDPMLDTIFDKEETNPENVANRCAGLIPDNKSLFYQKHMPQHMLEGFPLDWMDAVKHVFLIRHPARVITSYTKKNGVPTLSDIGVKEQADLFASLTKKHSGTPIVIDSGDIRSNPAAYLEALCNALNIAWDPAMLSWPAGGHKSDGAWAPHWYPEVWKSTGFAGPEGPVPEVPDVLQPLLNEAMGYYKQLAAFKLTLPG</sequence>
<dbReference type="PANTHER" id="PTHR42743:SF11">
    <property type="entry name" value="AMINODEOXYCHORISMATE LYASE"/>
    <property type="match status" value="1"/>
</dbReference>
<dbReference type="STRING" id="634436.SAMN05216361_3803"/>
<evidence type="ECO:0000313" key="3">
    <source>
        <dbReference type="Proteomes" id="UP000184520"/>
    </source>
</evidence>
<dbReference type="Gene3D" id="3.40.50.300">
    <property type="entry name" value="P-loop containing nucleotide triphosphate hydrolases"/>
    <property type="match status" value="1"/>
</dbReference>
<proteinExistence type="inferred from homology"/>
<keyword evidence="3" id="KW-1185">Reference proteome</keyword>
<evidence type="ECO:0000256" key="1">
    <source>
        <dbReference type="ARBA" id="ARBA00009320"/>
    </source>
</evidence>
<dbReference type="RefSeq" id="WP_073324742.1">
    <property type="nucleotide sequence ID" value="NZ_FQWD01000006.1"/>
</dbReference>
<evidence type="ECO:0008006" key="4">
    <source>
        <dbReference type="Google" id="ProtNLM"/>
    </source>
</evidence>
<dbReference type="Pfam" id="PF19798">
    <property type="entry name" value="Sulfotransfer_5"/>
    <property type="match status" value="1"/>
</dbReference>
<gene>
    <name evidence="2" type="ORF">SAMN05216361_3803</name>
</gene>
<dbReference type="InterPro" id="IPR027417">
    <property type="entry name" value="P-loop_NTPase"/>
</dbReference>
<name>A0A1M5Q9M8_9ALTE</name>
<protein>
    <recommendedName>
        <fullName evidence="4">Sulfotransferase family protein</fullName>
    </recommendedName>
</protein>
<dbReference type="OrthoDB" id="272985at2"/>
<dbReference type="SUPFAM" id="SSF52540">
    <property type="entry name" value="P-loop containing nucleoside triphosphate hydrolases"/>
    <property type="match status" value="1"/>
</dbReference>
<dbReference type="PANTHER" id="PTHR42743">
    <property type="entry name" value="AMINO-ACID AMINOTRANSFERASE"/>
    <property type="match status" value="1"/>
</dbReference>
<dbReference type="Proteomes" id="UP000184520">
    <property type="component" value="Unassembled WGS sequence"/>
</dbReference>
<dbReference type="AlphaFoldDB" id="A0A1M5Q9M8"/>
<accession>A0A1M5Q9M8</accession>
<dbReference type="InterPro" id="IPR050571">
    <property type="entry name" value="Class-IV_PLP-Dep_Aminotrnsfr"/>
</dbReference>